<dbReference type="InterPro" id="IPR030831">
    <property type="entry name" value="Fuse-rel_SoxYZ"/>
</dbReference>
<gene>
    <name evidence="4" type="ORF">FHS74_004267</name>
</gene>
<evidence type="ECO:0000259" key="2">
    <source>
        <dbReference type="Pfam" id="PF08770"/>
    </source>
</evidence>
<dbReference type="InterPro" id="IPR014880">
    <property type="entry name" value="SoxZ_dom"/>
</dbReference>
<organism evidence="4 5">
    <name type="scientific">Nitrospirillum iridis</name>
    <dbReference type="NCBI Taxonomy" id="765888"/>
    <lineage>
        <taxon>Bacteria</taxon>
        <taxon>Pseudomonadati</taxon>
        <taxon>Pseudomonadota</taxon>
        <taxon>Alphaproteobacteria</taxon>
        <taxon>Rhodospirillales</taxon>
        <taxon>Azospirillaceae</taxon>
        <taxon>Nitrospirillum</taxon>
    </lineage>
</organism>
<dbReference type="Proteomes" id="UP000539175">
    <property type="component" value="Unassembled WGS sequence"/>
</dbReference>
<dbReference type="InterPro" id="IPR032711">
    <property type="entry name" value="SoxY"/>
</dbReference>
<dbReference type="EMBL" id="JACIIZ010000013">
    <property type="protein sequence ID" value="MBB6253691.1"/>
    <property type="molecule type" value="Genomic_DNA"/>
</dbReference>
<dbReference type="NCBIfam" id="TIGR04557">
    <property type="entry name" value="fuse_rel_SoxYZ"/>
    <property type="match status" value="1"/>
</dbReference>
<name>A0A7X0B298_9PROT</name>
<accession>A0A7X0B298</accession>
<evidence type="ECO:0000256" key="1">
    <source>
        <dbReference type="SAM" id="SignalP"/>
    </source>
</evidence>
<evidence type="ECO:0000313" key="4">
    <source>
        <dbReference type="EMBL" id="MBB6253691.1"/>
    </source>
</evidence>
<keyword evidence="5" id="KW-1185">Reference proteome</keyword>
<protein>
    <submittedName>
        <fullName evidence="4">Sulfur-oxidizing protein SoxY</fullName>
    </submittedName>
</protein>
<dbReference type="Pfam" id="PF13501">
    <property type="entry name" value="SoxY"/>
    <property type="match status" value="1"/>
</dbReference>
<evidence type="ECO:0000259" key="3">
    <source>
        <dbReference type="Pfam" id="PF13501"/>
    </source>
</evidence>
<comment type="caution">
    <text evidence="4">The sequence shown here is derived from an EMBL/GenBank/DDBJ whole genome shotgun (WGS) entry which is preliminary data.</text>
</comment>
<reference evidence="4 5" key="1">
    <citation type="submission" date="2020-08" db="EMBL/GenBank/DDBJ databases">
        <title>Genomic Encyclopedia of Type Strains, Phase IV (KMG-IV): sequencing the most valuable type-strain genomes for metagenomic binning, comparative biology and taxonomic classification.</title>
        <authorList>
            <person name="Goeker M."/>
        </authorList>
    </citation>
    <scope>NUCLEOTIDE SEQUENCE [LARGE SCALE GENOMIC DNA]</scope>
    <source>
        <strain evidence="4 5">DSM 22198</strain>
    </source>
</reference>
<feature type="domain" description="Ig-like SoxY" evidence="3">
    <location>
        <begin position="44"/>
        <end position="148"/>
    </location>
</feature>
<dbReference type="RefSeq" id="WP_184804756.1">
    <property type="nucleotide sequence ID" value="NZ_JACIIZ010000013.1"/>
</dbReference>
<feature type="domain" description="Sulphur oxidation protein SoxZ" evidence="2">
    <location>
        <begin position="181"/>
        <end position="265"/>
    </location>
</feature>
<dbReference type="InterPro" id="IPR014756">
    <property type="entry name" value="Ig_E-set"/>
</dbReference>
<dbReference type="InterPro" id="IPR013783">
    <property type="entry name" value="Ig-like_fold"/>
</dbReference>
<dbReference type="Gene3D" id="2.60.40.10">
    <property type="entry name" value="Immunoglobulins"/>
    <property type="match status" value="1"/>
</dbReference>
<evidence type="ECO:0000313" key="5">
    <source>
        <dbReference type="Proteomes" id="UP000539175"/>
    </source>
</evidence>
<dbReference type="SUPFAM" id="SSF81296">
    <property type="entry name" value="E set domains"/>
    <property type="match status" value="1"/>
</dbReference>
<keyword evidence="1" id="KW-0732">Signal</keyword>
<feature type="signal peptide" evidence="1">
    <location>
        <begin position="1"/>
        <end position="27"/>
    </location>
</feature>
<dbReference type="AlphaFoldDB" id="A0A7X0B298"/>
<proteinExistence type="predicted"/>
<dbReference type="Gene3D" id="2.60.40.2470">
    <property type="entry name" value="SoxY domain"/>
    <property type="match status" value="1"/>
</dbReference>
<feature type="chain" id="PRO_5031168323" evidence="1">
    <location>
        <begin position="28"/>
        <end position="273"/>
    </location>
</feature>
<dbReference type="Pfam" id="PF08770">
    <property type="entry name" value="SoxZ"/>
    <property type="match status" value="1"/>
</dbReference>
<dbReference type="InterPro" id="IPR038162">
    <property type="entry name" value="SoxY_sf"/>
</dbReference>
<sequence>MRCRLRALAVLAALVVASLDLPRSAWAEDPAADAARWQDLRQMLFAGHSLTPAKGQIALEAPDRAMDAALVPVTLTLDATLPLKAVYLVVDNNPSPLVGTFRFGPAAVPVQLKTRIRVDAYTHMHAVAETADGRWFVVERYIKAAGGCSAPATKDAQLALERLGQMRLKTVAEGPAGAPSGAITAQLLISHPNYNGMQMDQVTRTYTPARFIRDVTISSGGALVLQLEADISLSEDPALTFTYHPQGPLAVTVRDSTDATFSHTFQGDGPDGR</sequence>